<evidence type="ECO:0000313" key="2">
    <source>
        <dbReference type="EMBL" id="TGJ62826.1"/>
    </source>
</evidence>
<dbReference type="AlphaFoldDB" id="A0A8H2DQL2"/>
<proteinExistence type="predicted"/>
<gene>
    <name evidence="2" type="ORF">EYR41_012007</name>
</gene>
<dbReference type="EMBL" id="SOZJ01000009">
    <property type="protein sequence ID" value="TGJ62826.1"/>
    <property type="molecule type" value="Genomic_DNA"/>
</dbReference>
<feature type="region of interest" description="Disordered" evidence="1">
    <location>
        <begin position="1"/>
        <end position="41"/>
    </location>
</feature>
<organism evidence="2 3">
    <name type="scientific">Orbilia oligospora</name>
    <name type="common">Nematode-trapping fungus</name>
    <name type="synonym">Arthrobotrys oligospora</name>
    <dbReference type="NCBI Taxonomy" id="2813651"/>
    <lineage>
        <taxon>Eukaryota</taxon>
        <taxon>Fungi</taxon>
        <taxon>Dikarya</taxon>
        <taxon>Ascomycota</taxon>
        <taxon>Pezizomycotina</taxon>
        <taxon>Orbiliomycetes</taxon>
        <taxon>Orbiliales</taxon>
        <taxon>Orbiliaceae</taxon>
        <taxon>Orbilia</taxon>
    </lineage>
</organism>
<sequence>MYRNEADKPTPFSHKRFPRGKERQLDSSRDRSSRALPSPLHGPIALDQVRRIWTSRTNIQHLNPLPLADMA</sequence>
<evidence type="ECO:0000256" key="1">
    <source>
        <dbReference type="SAM" id="MobiDB-lite"/>
    </source>
</evidence>
<dbReference type="Proteomes" id="UP000297595">
    <property type="component" value="Unassembled WGS sequence"/>
</dbReference>
<accession>A0A8H2DQL2</accession>
<evidence type="ECO:0000313" key="3">
    <source>
        <dbReference type="Proteomes" id="UP000297595"/>
    </source>
</evidence>
<reference evidence="2 3" key="1">
    <citation type="submission" date="2019-03" db="EMBL/GenBank/DDBJ databases">
        <title>Nematode-trapping fungi genome.</title>
        <authorList>
            <person name="Vidal-Diez De Ulzurrun G."/>
        </authorList>
    </citation>
    <scope>NUCLEOTIDE SEQUENCE [LARGE SCALE GENOMIC DNA]</scope>
    <source>
        <strain evidence="2 3">TWF154</strain>
    </source>
</reference>
<name>A0A8H2DQL2_ORBOL</name>
<feature type="compositionally biased region" description="Basic and acidic residues" evidence="1">
    <location>
        <begin position="19"/>
        <end position="33"/>
    </location>
</feature>
<protein>
    <submittedName>
        <fullName evidence="2">Uncharacterized protein</fullName>
    </submittedName>
</protein>
<comment type="caution">
    <text evidence="2">The sequence shown here is derived from an EMBL/GenBank/DDBJ whole genome shotgun (WGS) entry which is preliminary data.</text>
</comment>